<comment type="caution">
    <text evidence="1">The sequence shown here is derived from an EMBL/GenBank/DDBJ whole genome shotgun (WGS) entry which is preliminary data.</text>
</comment>
<reference evidence="1 2" key="1">
    <citation type="submission" date="2011-01" db="EMBL/GenBank/DDBJ databases">
        <authorList>
            <person name="Muzny D."/>
            <person name="Qin X."/>
            <person name="Deng J."/>
            <person name="Jiang H."/>
            <person name="Liu Y."/>
            <person name="Qu J."/>
            <person name="Song X.-Z."/>
            <person name="Zhang L."/>
            <person name="Thornton R."/>
            <person name="Coyle M."/>
            <person name="Francisco L."/>
            <person name="Jackson L."/>
            <person name="Javaid M."/>
            <person name="Korchina V."/>
            <person name="Kovar C."/>
            <person name="Mata R."/>
            <person name="Mathew T."/>
            <person name="Ngo R."/>
            <person name="Nguyen L."/>
            <person name="Nguyen N."/>
            <person name="Okwuonu G."/>
            <person name="Ongeri F."/>
            <person name="Pham C."/>
            <person name="Simmons D."/>
            <person name="Wilczek-Boney K."/>
            <person name="Hale W."/>
            <person name="Jakkamsetti A."/>
            <person name="Pham P."/>
            <person name="Ruth R."/>
            <person name="San Lucas F."/>
            <person name="Warren J."/>
            <person name="Zhang J."/>
            <person name="Zhao Z."/>
            <person name="Zhou C."/>
            <person name="Zhu D."/>
            <person name="Lee S."/>
            <person name="Bess C."/>
            <person name="Blankenburg K."/>
            <person name="Forbes L."/>
            <person name="Fu Q."/>
            <person name="Gubbala S."/>
            <person name="Hirani K."/>
            <person name="Jayaseelan J.C."/>
            <person name="Lara F."/>
            <person name="Munidasa M."/>
            <person name="Palculict T."/>
            <person name="Patil S."/>
            <person name="Pu L.-L."/>
            <person name="Saada N."/>
            <person name="Tang L."/>
            <person name="Weissenberger G."/>
            <person name="Zhu Y."/>
            <person name="Hemphill L."/>
            <person name="Shang Y."/>
            <person name="Youmans B."/>
            <person name="Ayvaz T."/>
            <person name="Ross M."/>
            <person name="Santibanez J."/>
            <person name="Aqrawi P."/>
            <person name="Gross S."/>
            <person name="Joshi V."/>
            <person name="Fowler G."/>
            <person name="Nazareth L."/>
            <person name="Reid J."/>
            <person name="Worley K."/>
            <person name="Petrosino J."/>
            <person name="Highlander S."/>
            <person name="Gibbs R."/>
        </authorList>
    </citation>
    <scope>NUCLEOTIDE SEQUENCE [LARGE SCALE GENOMIC DNA]</scope>
    <source>
        <strain evidence="1 2">ATCC 33394</strain>
    </source>
</reference>
<keyword evidence="2" id="KW-1185">Reference proteome</keyword>
<evidence type="ECO:0000313" key="2">
    <source>
        <dbReference type="Proteomes" id="UP000004088"/>
    </source>
</evidence>
<evidence type="ECO:0000313" key="1">
    <source>
        <dbReference type="EMBL" id="EGC18093.1"/>
    </source>
</evidence>
<dbReference type="STRING" id="888741.HMPREF9098_0242"/>
<protein>
    <submittedName>
        <fullName evidence="1">Uncharacterized protein</fullName>
    </submittedName>
</protein>
<proteinExistence type="predicted"/>
<gene>
    <name evidence="1" type="ORF">HMPREF9098_0242</name>
</gene>
<dbReference type="Proteomes" id="UP000004088">
    <property type="component" value="Unassembled WGS sequence"/>
</dbReference>
<dbReference type="HOGENOM" id="CLU_3217358_0_0_4"/>
<name>F0EWK6_9NEIS</name>
<organism evidence="1 2">
    <name type="scientific">Kingella denitrificans ATCC 33394</name>
    <dbReference type="NCBI Taxonomy" id="888741"/>
    <lineage>
        <taxon>Bacteria</taxon>
        <taxon>Pseudomonadati</taxon>
        <taxon>Pseudomonadota</taxon>
        <taxon>Betaproteobacteria</taxon>
        <taxon>Neisseriales</taxon>
        <taxon>Neisseriaceae</taxon>
        <taxon>Kingella</taxon>
    </lineage>
</organism>
<dbReference type="EMBL" id="AEWV01000006">
    <property type="protein sequence ID" value="EGC18093.1"/>
    <property type="molecule type" value="Genomic_DNA"/>
</dbReference>
<dbReference type="AlphaFoldDB" id="F0EWK6"/>
<sequence>MGIPRHGLDAFPTTHFSSNTISEINPNTRQLTYRYNQKQPALSF</sequence>
<accession>F0EWK6</accession>